<sequence length="519" mass="59239">MKNNFRMIMFALLMSSVSLPAVMALAGNGASGKQEKEKTTESALGVKPITGSWINLAYKDVRNKYTNPQNLDNTDPELWKAKVRELSAMGIEYLVFMEVANEGKAYYPSKMMPWWYDKNKQSPVEAILDEAARHNMKIFMSTGWAKDQDDNLLDPAIKERQLQIMEELTALYKNHKAFYGWYLPVEDCLCPIFAEHAVQSANALTEKAKALTPGKKTLISPYGIGLSEFDNPEYEKQMAKLKVDIIAYQDEVGCVRDQFMLPRLKKTWQRLRDIHNRLNIEMWANCETFTWEQGTNDRTSALIPAAYPRLLSQQVAASAGGVDKIISFMICGIIENPESAYQLGQPVGSNKVYNDYMDWKNGTEYWQLVEAALMEKLVNGATTEMMLGKADLKALLDGKVAEEDSEDTRWVKFEKGYHEFVVDLQKKTKLQKAMLRMLNYNLEEIGMPLKVYLFTSLDGKEYNLASIKDAPHFPNNKHDAWIENILFDGLDENVRYVKVAFDASQQVYADEFFINPANK</sequence>
<name>A0A3E5BEQ8_9BACE</name>
<dbReference type="SUPFAM" id="SSF49785">
    <property type="entry name" value="Galactose-binding domain-like"/>
    <property type="match status" value="1"/>
</dbReference>
<dbReference type="InterPro" id="IPR008979">
    <property type="entry name" value="Galactose-bd-like_sf"/>
</dbReference>
<comment type="caution">
    <text evidence="3">The sequence shown here is derived from an EMBL/GenBank/DDBJ whole genome shotgun (WGS) entry which is preliminary data.</text>
</comment>
<evidence type="ECO:0000256" key="1">
    <source>
        <dbReference type="SAM" id="SignalP"/>
    </source>
</evidence>
<reference evidence="3 4" key="1">
    <citation type="submission" date="2018-08" db="EMBL/GenBank/DDBJ databases">
        <title>A genome reference for cultivated species of the human gut microbiota.</title>
        <authorList>
            <person name="Zou Y."/>
            <person name="Xue W."/>
            <person name="Luo G."/>
        </authorList>
    </citation>
    <scope>NUCLEOTIDE SEQUENCE [LARGE SCALE GENOMIC DNA]</scope>
    <source>
        <strain evidence="3 4">OM05-15BH</strain>
    </source>
</reference>
<gene>
    <name evidence="3" type="ORF">DXB65_11005</name>
</gene>
<organism evidence="3 4">
    <name type="scientific">Bacteroides oleiciplenus</name>
    <dbReference type="NCBI Taxonomy" id="626931"/>
    <lineage>
        <taxon>Bacteria</taxon>
        <taxon>Pseudomonadati</taxon>
        <taxon>Bacteroidota</taxon>
        <taxon>Bacteroidia</taxon>
        <taxon>Bacteroidales</taxon>
        <taxon>Bacteroidaceae</taxon>
        <taxon>Bacteroides</taxon>
    </lineage>
</organism>
<protein>
    <submittedName>
        <fullName evidence="3">DUF4434 domain-containing protein</fullName>
    </submittedName>
</protein>
<feature type="signal peptide" evidence="1">
    <location>
        <begin position="1"/>
        <end position="26"/>
    </location>
</feature>
<evidence type="ECO:0000313" key="4">
    <source>
        <dbReference type="Proteomes" id="UP000260983"/>
    </source>
</evidence>
<feature type="chain" id="PRO_5017572114" evidence="1">
    <location>
        <begin position="27"/>
        <end position="519"/>
    </location>
</feature>
<dbReference type="AlphaFoldDB" id="A0A3E5BEQ8"/>
<proteinExistence type="predicted"/>
<dbReference type="SUPFAM" id="SSF51445">
    <property type="entry name" value="(Trans)glycosidases"/>
    <property type="match status" value="1"/>
</dbReference>
<evidence type="ECO:0000313" key="3">
    <source>
        <dbReference type="EMBL" id="RGN36014.1"/>
    </source>
</evidence>
<dbReference type="RefSeq" id="WP_117724232.1">
    <property type="nucleotide sequence ID" value="NZ_QSUL01000006.1"/>
</dbReference>
<dbReference type="InterPro" id="IPR027849">
    <property type="entry name" value="DUF4434"/>
</dbReference>
<evidence type="ECO:0000259" key="2">
    <source>
        <dbReference type="Pfam" id="PF14488"/>
    </source>
</evidence>
<dbReference type="Gene3D" id="3.20.20.80">
    <property type="entry name" value="Glycosidases"/>
    <property type="match status" value="1"/>
</dbReference>
<dbReference type="Pfam" id="PF14488">
    <property type="entry name" value="DUF4434"/>
    <property type="match status" value="1"/>
</dbReference>
<dbReference type="Proteomes" id="UP000260983">
    <property type="component" value="Unassembled WGS sequence"/>
</dbReference>
<accession>A0A3E5BEQ8</accession>
<keyword evidence="1" id="KW-0732">Signal</keyword>
<dbReference type="Gene3D" id="2.60.120.260">
    <property type="entry name" value="Galactose-binding domain-like"/>
    <property type="match status" value="1"/>
</dbReference>
<dbReference type="InterPro" id="IPR017853">
    <property type="entry name" value="GH"/>
</dbReference>
<feature type="domain" description="DUF4434" evidence="2">
    <location>
        <begin position="49"/>
        <end position="341"/>
    </location>
</feature>
<dbReference type="EMBL" id="QSUL01000006">
    <property type="protein sequence ID" value="RGN36014.1"/>
    <property type="molecule type" value="Genomic_DNA"/>
</dbReference>